<dbReference type="EMBL" id="JANCYW010000017">
    <property type="protein sequence ID" value="KAK4538347.1"/>
    <property type="molecule type" value="Genomic_DNA"/>
</dbReference>
<dbReference type="Pfam" id="PF02902">
    <property type="entry name" value="Peptidase_C48"/>
    <property type="match status" value="1"/>
</dbReference>
<evidence type="ECO:0000256" key="1">
    <source>
        <dbReference type="ARBA" id="ARBA00005234"/>
    </source>
</evidence>
<dbReference type="AlphaFoldDB" id="A0AAV9J170"/>
<keyword evidence="3" id="KW-0378">Hydrolase</keyword>
<evidence type="ECO:0000256" key="3">
    <source>
        <dbReference type="ARBA" id="ARBA00022801"/>
    </source>
</evidence>
<organism evidence="6 7">
    <name type="scientific">Cyanidium caldarium</name>
    <name type="common">Red alga</name>
    <dbReference type="NCBI Taxonomy" id="2771"/>
    <lineage>
        <taxon>Eukaryota</taxon>
        <taxon>Rhodophyta</taxon>
        <taxon>Bangiophyceae</taxon>
        <taxon>Cyanidiales</taxon>
        <taxon>Cyanidiaceae</taxon>
        <taxon>Cyanidium</taxon>
    </lineage>
</organism>
<evidence type="ECO:0000313" key="7">
    <source>
        <dbReference type="Proteomes" id="UP001301350"/>
    </source>
</evidence>
<comment type="similarity">
    <text evidence="1">Belongs to the peptidase C48 family.</text>
</comment>
<accession>A0AAV9J170</accession>
<dbReference type="GO" id="GO:0008234">
    <property type="term" value="F:cysteine-type peptidase activity"/>
    <property type="evidence" value="ECO:0007669"/>
    <property type="project" value="InterPro"/>
</dbReference>
<feature type="compositionally biased region" description="Basic and acidic residues" evidence="4">
    <location>
        <begin position="141"/>
        <end position="151"/>
    </location>
</feature>
<dbReference type="Gene3D" id="1.10.418.20">
    <property type="match status" value="1"/>
</dbReference>
<feature type="compositionally biased region" description="Basic and acidic residues" evidence="4">
    <location>
        <begin position="24"/>
        <end position="39"/>
    </location>
</feature>
<protein>
    <recommendedName>
        <fullName evidence="5">Ubiquitin-like protease family profile domain-containing protein</fullName>
    </recommendedName>
</protein>
<dbReference type="PANTHER" id="PTHR47764:SF2">
    <property type="entry name" value="UBIQUITIN-LIKE PROTEASE FAMILY PROFILE DOMAIN-CONTAINING PROTEIN"/>
    <property type="match status" value="1"/>
</dbReference>
<dbReference type="PANTHER" id="PTHR47764">
    <property type="entry name" value="UBIQUITIN-LIKE-SPECIFIC PROTEASE 2B-RELATED"/>
    <property type="match status" value="1"/>
</dbReference>
<keyword evidence="2" id="KW-0645">Protease</keyword>
<name>A0AAV9J170_CYACA</name>
<comment type="caution">
    <text evidence="6">The sequence shown here is derived from an EMBL/GenBank/DDBJ whole genome shotgun (WGS) entry which is preliminary data.</text>
</comment>
<feature type="domain" description="Ubiquitin-like protease family profile" evidence="5">
    <location>
        <begin position="238"/>
        <end position="455"/>
    </location>
</feature>
<dbReference type="Gene3D" id="3.30.310.130">
    <property type="entry name" value="Ubiquitin-related"/>
    <property type="match status" value="1"/>
</dbReference>
<feature type="region of interest" description="Disordered" evidence="4">
    <location>
        <begin position="1"/>
        <end position="68"/>
    </location>
</feature>
<dbReference type="InterPro" id="IPR003653">
    <property type="entry name" value="Peptidase_C48_C"/>
</dbReference>
<proteinExistence type="inferred from homology"/>
<feature type="compositionally biased region" description="Acidic residues" evidence="4">
    <location>
        <begin position="13"/>
        <end position="23"/>
    </location>
</feature>
<dbReference type="PROSITE" id="PS50600">
    <property type="entry name" value="ULP_PROTEASE"/>
    <property type="match status" value="1"/>
</dbReference>
<evidence type="ECO:0000256" key="2">
    <source>
        <dbReference type="ARBA" id="ARBA00022670"/>
    </source>
</evidence>
<keyword evidence="7" id="KW-1185">Reference proteome</keyword>
<dbReference type="InterPro" id="IPR038765">
    <property type="entry name" value="Papain-like_cys_pep_sf"/>
</dbReference>
<evidence type="ECO:0000313" key="6">
    <source>
        <dbReference type="EMBL" id="KAK4538347.1"/>
    </source>
</evidence>
<gene>
    <name evidence="6" type="ORF">CDCA_CDCA17G4372</name>
</gene>
<dbReference type="SUPFAM" id="SSF54001">
    <property type="entry name" value="Cysteine proteinases"/>
    <property type="match status" value="1"/>
</dbReference>
<evidence type="ECO:0000256" key="4">
    <source>
        <dbReference type="SAM" id="MobiDB-lite"/>
    </source>
</evidence>
<feature type="region of interest" description="Disordered" evidence="4">
    <location>
        <begin position="141"/>
        <end position="207"/>
    </location>
</feature>
<sequence>MRMRCGMQGGTGEEPEAVIDVDAGDERDRSTVRGQRSEDGAVETVPEYDAEVGQSSGSATSPALPPNSAAYLRDTRLLSERAECHMRYRTRKQRMRNRYGQVAARIGRLTTAIAWEEHTNTAPVLNGGYRVDTPVEVERGDPQTVQDRADATVDSQRPHVRGSDHAMTDSASVTSTNHRAPSAATDATAMPDEEVQTLHHDRPPRSGLRRRTFHPAFGEAPQPPCDLFRFPPQQPGSVLLTTSDLWLLQAGGYLNDTVIDFWMKLIAQYRIPPAVQPHVYMASSFLYKKIVSAQQRQPPATRTSASADALFRATAERWFLSRRVDLFERRLVFIPVHHEFHWSLAVLCNLDRFEAMRAPDDAEPTSPHPCILYLDSMRSGSPGGMTKALRAFLDSYYQLRRERRGEAEAEAEDAETPPPHKVFDMDSLPLVKPKVPIQQNGMDCGVYMLMFAERLAADPPICFDKEALSARTAEMFSPSDADLYRLEMERTVRGLAAVNQMHDLEPFP</sequence>
<feature type="compositionally biased region" description="Polar residues" evidence="4">
    <location>
        <begin position="169"/>
        <end position="179"/>
    </location>
</feature>
<dbReference type="GO" id="GO:0006508">
    <property type="term" value="P:proteolysis"/>
    <property type="evidence" value="ECO:0007669"/>
    <property type="project" value="UniProtKB-KW"/>
</dbReference>
<reference evidence="6 7" key="1">
    <citation type="submission" date="2022-07" db="EMBL/GenBank/DDBJ databases">
        <title>Genome-wide signatures of adaptation to extreme environments.</title>
        <authorList>
            <person name="Cho C.H."/>
            <person name="Yoon H.S."/>
        </authorList>
    </citation>
    <scope>NUCLEOTIDE SEQUENCE [LARGE SCALE GENOMIC DNA]</scope>
    <source>
        <strain evidence="6 7">DBV 063 E5</strain>
    </source>
</reference>
<evidence type="ECO:0000259" key="5">
    <source>
        <dbReference type="PROSITE" id="PS50600"/>
    </source>
</evidence>
<dbReference type="Proteomes" id="UP001301350">
    <property type="component" value="Unassembled WGS sequence"/>
</dbReference>